<sequence length="151" mass="16006">MTARRTYVLALALSLLVLVTIAYGALLGAPFGVAMSTGESMGEEQHVLNVWVQGEPEVGDVVMFEATDAGLSHDRGTHRVVDETDAGLITQGDANARTDQEMGAEPITDETLLGVVVYRIPLRDALVMAGLVLGPVAVVSELRNPSLPRPI</sequence>
<dbReference type="STRING" id="1227454.C446_13764"/>
<gene>
    <name evidence="1" type="ORF">C446_13764</name>
</gene>
<protein>
    <submittedName>
        <fullName evidence="1">Peptidase S26B, signal peptidase</fullName>
    </submittedName>
</protein>
<reference evidence="1 2" key="1">
    <citation type="journal article" date="2014" name="PLoS Genet.">
        <title>Phylogenetically driven sequencing of extremely halophilic archaea reveals strategies for static and dynamic osmo-response.</title>
        <authorList>
            <person name="Becker E.A."/>
            <person name="Seitzer P.M."/>
            <person name="Tritt A."/>
            <person name="Larsen D."/>
            <person name="Krusor M."/>
            <person name="Yao A.I."/>
            <person name="Wu D."/>
            <person name="Madern D."/>
            <person name="Eisen J.A."/>
            <person name="Darling A.E."/>
            <person name="Facciotti M.T."/>
        </authorList>
    </citation>
    <scope>NUCLEOTIDE SEQUENCE [LARGE SCALE GENOMIC DNA]</scope>
    <source>
        <strain evidence="1 2">JCM 10879</strain>
    </source>
</reference>
<comment type="caution">
    <text evidence="1">The sequence shown here is derived from an EMBL/GenBank/DDBJ whole genome shotgun (WGS) entry which is preliminary data.</text>
</comment>
<evidence type="ECO:0000313" key="1">
    <source>
        <dbReference type="EMBL" id="EMA33864.1"/>
    </source>
</evidence>
<name>M0LN16_9EURY</name>
<dbReference type="RefSeq" id="WP_006673653.1">
    <property type="nucleotide sequence ID" value="NZ_AOMA01000141.1"/>
</dbReference>
<keyword evidence="2" id="KW-1185">Reference proteome</keyword>
<organism evidence="1 2">
    <name type="scientific">Halobiforma nitratireducens JCM 10879</name>
    <dbReference type="NCBI Taxonomy" id="1227454"/>
    <lineage>
        <taxon>Archaea</taxon>
        <taxon>Methanobacteriati</taxon>
        <taxon>Methanobacteriota</taxon>
        <taxon>Stenosarchaea group</taxon>
        <taxon>Halobacteria</taxon>
        <taxon>Halobacteriales</taxon>
        <taxon>Natrialbaceae</taxon>
        <taxon>Halobiforma</taxon>
    </lineage>
</organism>
<proteinExistence type="predicted"/>
<dbReference type="EMBL" id="AOMA01000141">
    <property type="protein sequence ID" value="EMA33864.1"/>
    <property type="molecule type" value="Genomic_DNA"/>
</dbReference>
<evidence type="ECO:0000313" key="2">
    <source>
        <dbReference type="Proteomes" id="UP000011607"/>
    </source>
</evidence>
<dbReference type="eggNOG" id="arCOG01740">
    <property type="taxonomic scope" value="Archaea"/>
</dbReference>
<dbReference type="AlphaFoldDB" id="M0LN16"/>
<dbReference type="OrthoDB" id="50404at2157"/>
<accession>M0LN16</accession>
<dbReference type="Proteomes" id="UP000011607">
    <property type="component" value="Unassembled WGS sequence"/>
</dbReference>